<accession>A0A0V1KQM4</accession>
<keyword evidence="2" id="KW-1185">Reference proteome</keyword>
<evidence type="ECO:0000313" key="1">
    <source>
        <dbReference type="EMBL" id="KRZ49755.1"/>
    </source>
</evidence>
<proteinExistence type="predicted"/>
<gene>
    <name evidence="1" type="ORF">T02_799</name>
</gene>
<evidence type="ECO:0000313" key="2">
    <source>
        <dbReference type="Proteomes" id="UP000054721"/>
    </source>
</evidence>
<sequence length="101" mass="11395">MPETKWFSRCKRVYSGESFRKIAGNFCADRFGCRGDTLARLSCSLVPPLQSYYLDLRLLSLESSPPDALNFSWNFGPGMWRIDPPSAVRTRSAAKDEALLT</sequence>
<dbReference type="Proteomes" id="UP000054721">
    <property type="component" value="Unassembled WGS sequence"/>
</dbReference>
<reference evidence="1 2" key="1">
    <citation type="submission" date="2015-05" db="EMBL/GenBank/DDBJ databases">
        <title>Evolution of Trichinella species and genotypes.</title>
        <authorList>
            <person name="Korhonen P.K."/>
            <person name="Edoardo P."/>
            <person name="Giuseppe L.R."/>
            <person name="Gasser R.B."/>
        </authorList>
    </citation>
    <scope>NUCLEOTIDE SEQUENCE [LARGE SCALE GENOMIC DNA]</scope>
    <source>
        <strain evidence="1">ISS10</strain>
    </source>
</reference>
<protein>
    <submittedName>
        <fullName evidence="1">Uncharacterized protein</fullName>
    </submittedName>
</protein>
<dbReference type="AlphaFoldDB" id="A0A0V1KQM4"/>
<organism evidence="1 2">
    <name type="scientific">Trichinella nativa</name>
    <dbReference type="NCBI Taxonomy" id="6335"/>
    <lineage>
        <taxon>Eukaryota</taxon>
        <taxon>Metazoa</taxon>
        <taxon>Ecdysozoa</taxon>
        <taxon>Nematoda</taxon>
        <taxon>Enoplea</taxon>
        <taxon>Dorylaimia</taxon>
        <taxon>Trichinellida</taxon>
        <taxon>Trichinellidae</taxon>
        <taxon>Trichinella</taxon>
    </lineage>
</organism>
<name>A0A0V1KQM4_9BILA</name>
<comment type="caution">
    <text evidence="1">The sequence shown here is derived from an EMBL/GenBank/DDBJ whole genome shotgun (WGS) entry which is preliminary data.</text>
</comment>
<dbReference type="EMBL" id="JYDW01000295">
    <property type="protein sequence ID" value="KRZ49755.1"/>
    <property type="molecule type" value="Genomic_DNA"/>
</dbReference>